<dbReference type="InterPro" id="IPR013212">
    <property type="entry name" value="Mad3/Bub1_I"/>
</dbReference>
<dbReference type="STRING" id="45351.A7T745"/>
<protein>
    <recommendedName>
        <fullName evidence="1">BUB1 N-terminal domain-containing protein</fullName>
    </recommendedName>
</protein>
<dbReference type="InParanoid" id="A7T745"/>
<name>A7T745_NEMVE</name>
<dbReference type="InterPro" id="IPR015661">
    <property type="entry name" value="Bub1/Mad3"/>
</dbReference>
<accession>A7T745</accession>
<proteinExistence type="predicted"/>
<dbReference type="Proteomes" id="UP000001593">
    <property type="component" value="Unassembled WGS sequence"/>
</dbReference>
<dbReference type="eggNOG" id="KOG1166">
    <property type="taxonomic scope" value="Eukaryota"/>
</dbReference>
<keyword evidence="3" id="KW-1185">Reference proteome</keyword>
<dbReference type="OMA" id="RYEFITW"/>
<reference evidence="2 3" key="1">
    <citation type="journal article" date="2007" name="Science">
        <title>Sea anemone genome reveals ancestral eumetazoan gene repertoire and genomic organization.</title>
        <authorList>
            <person name="Putnam N.H."/>
            <person name="Srivastava M."/>
            <person name="Hellsten U."/>
            <person name="Dirks B."/>
            <person name="Chapman J."/>
            <person name="Salamov A."/>
            <person name="Terry A."/>
            <person name="Shapiro H."/>
            <person name="Lindquist E."/>
            <person name="Kapitonov V.V."/>
            <person name="Jurka J."/>
            <person name="Genikhovich G."/>
            <person name="Grigoriev I.V."/>
            <person name="Lucas S.M."/>
            <person name="Steele R.E."/>
            <person name="Finnerty J.R."/>
            <person name="Technau U."/>
            <person name="Martindale M.Q."/>
            <person name="Rokhsar D.S."/>
        </authorList>
    </citation>
    <scope>NUCLEOTIDE SEQUENCE [LARGE SCALE GENOMIC DNA]</scope>
    <source>
        <strain evidence="3">CH2 X CH6</strain>
    </source>
</reference>
<evidence type="ECO:0000259" key="1">
    <source>
        <dbReference type="PROSITE" id="PS51489"/>
    </source>
</evidence>
<dbReference type="GO" id="GO:0032991">
    <property type="term" value="C:protein-containing complex"/>
    <property type="evidence" value="ECO:0007669"/>
    <property type="project" value="UniProtKB-ARBA"/>
</dbReference>
<evidence type="ECO:0000313" key="3">
    <source>
        <dbReference type="Proteomes" id="UP000001593"/>
    </source>
</evidence>
<evidence type="ECO:0000313" key="2">
    <source>
        <dbReference type="EMBL" id="EDO28208.1"/>
    </source>
</evidence>
<dbReference type="AlphaFoldDB" id="A7T745"/>
<dbReference type="PhylomeDB" id="A7T745"/>
<dbReference type="Pfam" id="PF08311">
    <property type="entry name" value="Mad3_BUB1_I"/>
    <property type="match status" value="1"/>
</dbReference>
<dbReference type="KEGG" id="nve:5498620"/>
<dbReference type="PANTHER" id="PTHR14030">
    <property type="entry name" value="MITOTIC CHECKPOINT SERINE/THREONINE-PROTEIN KINASE BUB1"/>
    <property type="match status" value="1"/>
</dbReference>
<dbReference type="SMART" id="SM00777">
    <property type="entry name" value="Mad3_BUB1_I"/>
    <property type="match status" value="1"/>
</dbReference>
<dbReference type="PROSITE" id="PS51489">
    <property type="entry name" value="BUB1_N"/>
    <property type="match status" value="1"/>
</dbReference>
<dbReference type="PANTHER" id="PTHR14030:SF4">
    <property type="entry name" value="BUB1 KINASE, ISOFORM A-RELATED"/>
    <property type="match status" value="1"/>
</dbReference>
<dbReference type="GO" id="GO:0007094">
    <property type="term" value="P:mitotic spindle assembly checkpoint signaling"/>
    <property type="evidence" value="ECO:0007669"/>
    <property type="project" value="InterPro"/>
</dbReference>
<dbReference type="EMBL" id="DS471866">
    <property type="protein sequence ID" value="EDO28208.1"/>
    <property type="molecule type" value="Genomic_DNA"/>
</dbReference>
<dbReference type="Gene3D" id="1.25.40.430">
    <property type="match status" value="1"/>
</dbReference>
<feature type="domain" description="BUB1 N-terminal" evidence="1">
    <location>
        <begin position="6"/>
        <end position="136"/>
    </location>
</feature>
<organism evidence="2 3">
    <name type="scientific">Nematostella vectensis</name>
    <name type="common">Starlet sea anemone</name>
    <dbReference type="NCBI Taxonomy" id="45351"/>
    <lineage>
        <taxon>Eukaryota</taxon>
        <taxon>Metazoa</taxon>
        <taxon>Cnidaria</taxon>
        <taxon>Anthozoa</taxon>
        <taxon>Hexacorallia</taxon>
        <taxon>Actiniaria</taxon>
        <taxon>Edwardsiidae</taxon>
        <taxon>Nematostella</taxon>
    </lineage>
</organism>
<gene>
    <name evidence="2" type="ORF">NEMVEDRAFT_v1g148546</name>
</gene>
<dbReference type="HOGENOM" id="CLU_092622_1_0_1"/>
<sequence length="136" mass="16575">MYYRLFETEIRTYEGDDPLQVWYSYIVWICENFPTGCRDQSTLLERCISLFKDVDKYKHDERYLKIWIQYADLCTDPIDVYDYMHSQSMFSKLAKLYESWAYNLERQGNYKKADEVYTLGINREAQPMEVLTRQHK</sequence>